<accession>A0A6C0KHD3</accession>
<sequence length="2031" mass="232572">MENETIMINNDDHSVKLELGDIIQIVSPANEEYHEQTFMIEYIDEQNIRLIHLTTFAEKTLNILDGRYLSDESITQIKLLGRSEEAGYARQNKLLPQTWVDIHFGGEFPTVVTGEITNLEEDMIEITTYPAISVLYIDFEYKGIPATIPIRSIVIRERPASAKSSLSAMDLEDVGEEPDTALAAEASIAFTESGESIISIPENAKSDENIHDVLHKIYLDAADIFGDELAEITVEVEVPESQKRYGVDVQVTDLMDELLSTIPNSKRTKRVMDNLSLLIERFKELRAKFSTFDANGNVVDVAIKGAGHKPLLEKLGNLNTRIQWAIPVVQNRRKMYIENSRQYSEDIAEDVATVLVSDAVYDQYTAQRDFEKNTGVGEGLKYVRMFQSMTDTMTPYEEPTNPAHNVLVHHREIQANIDCIVHNLENFCASSRTVVSYPRQGAVHTDIPTRFVIERYNLGVMRPESVALKHGQKIFLRKPLMPADKITLKSVLMLPEPIMHLSRVELPGTSILDRTELARHPLQLFRLLNKRTKVHEHSLEDLNQAVPYADPENPNDENMRFLSKIVNYSVSEDVEHPDYQEFLNAILPQTHYLIQTMQKYMANRPLSVVDALQVLEPFYVYAEDITYQQYNSIRFFIKHQVKAYKTSIAQKEQEMMKMRNVRKPVNKFTNVVMRTFAEKSDLLGVFCDAYKVDVNALANYTNAEILLKIAEMDGGAIFDVLVSRMLLSLTTPHKILDALDHPYVEDMSKIDKIKPTDCARRFLTKKYTSITELQKDNNIENIYYDTEYDDTPYHILKKYADKQKKMVPTDFVDYLAENLIAKHDCNSVFAKELASTMIAGKKTVKSGEYALLELAPQLPKDVDPSKLTKRELAEIEHEGRVRGKTHYYKRMNDHWVRDESISEEAFLDNQSLFCNIDTSCYKNQVNQQCDTMERSHAKMDKLSHEKVFGELDKRLAITVEEMEQQLENTLERGRKQISRNAALRQIQAYKQNLVSYELGKQTQLEDLIVSPYAKLLDWIMGQDDFIKKQNDLCTFVTEYCREAMVIELKEEAQWLYCKETNVKLLPVSIKMLAQAFVYGDYQQTLAELCHSHGRQSDDGDAIIDKYSGWELQKNDFVAQDEYDDAGFKIVSHGILEKDVGQVIAETLAKKGREFEDADDQMAYNVFAALCYNGGIPTEFVEEFVLRCALELIRNRAVILSEDSYKKRVDEAAKKTDKAERVPVPWPIYKHQSIIGIVGACVLVAAQCAIPTIKTRKIYPGCVKSFAGYPMTGIEDVSGIKYIACVLHGSKTDEAPWASIQKLNVSAIAARIRDALDKHITKRNDVQELYANKRAYLVLQPDEVVPEEHSVSKWRQFLPPMVSIGVIAGLRTVSSDFKAELRETLKKGSKSQREHIDMLKSKINAHGYGVIEQIYDIVAKKNALLQTAAGKAFLQNACCNEANKSTHPLSYFMAENPAIEQYIHVANDLGKTLNDVRELSTAPFFYHPASTWAIRPEMPKGQIEQNIYAAFIHYCRYDRPGLAVPEEFAALCGERPAGYQPFWSIEEKTEFLKKHGKKFDAEALLQLMGKVNQRNTITITQSAETPAIAALTDFLETMEKYDSEVIPHPLRNLLGKVIDGYKPRDMKKEDPSLTNLRKYVGKVNGDMLKEIVDFIQGCRSVELDKINEIQSFLATITKWQSDDKEGDAIYTVCHFMRNAVESMAKVYPSTILYKTQKPKVNVQWNLSKHHYEDIWNIMCKHLASLKKYKDDASIIQVFHQIGEQCVNLHLFLQHIPIETPIHKNDATYFELFDKKTLYMLHSYCYLSVLYEYMKMAMDDDMMHYDLVVSRQERREMMDEGIDAPSTMDINMGDDVGALENVDIRGGDREAFRKRICSLLIDFITIDFEHKAMMDKSYSDIARKIRKSKQEEKKVITDYLENMEKDERKTEDMLKQLKLGRWNVGIQKGVFSYDKQTYERERNDILHRLEADLAQDVLDVDLAEMTVEDLYADAEQAAGEYDDDGLDIAAFGDDYLDGNYYGDEGDDDFAYDN</sequence>
<proteinExistence type="predicted"/>
<feature type="coiled-coil region" evidence="1">
    <location>
        <begin position="1907"/>
        <end position="1938"/>
    </location>
</feature>
<dbReference type="EMBL" id="MN740898">
    <property type="protein sequence ID" value="QHU17039.1"/>
    <property type="molecule type" value="Genomic_DNA"/>
</dbReference>
<evidence type="ECO:0000256" key="1">
    <source>
        <dbReference type="SAM" id="Coils"/>
    </source>
</evidence>
<keyword evidence="1" id="KW-0175">Coiled coil</keyword>
<organism evidence="2">
    <name type="scientific">viral metagenome</name>
    <dbReference type="NCBI Taxonomy" id="1070528"/>
    <lineage>
        <taxon>unclassified sequences</taxon>
        <taxon>metagenomes</taxon>
        <taxon>organismal metagenomes</taxon>
    </lineage>
</organism>
<reference evidence="2" key="1">
    <citation type="journal article" date="2020" name="Nature">
        <title>Giant virus diversity and host interactions through global metagenomics.</title>
        <authorList>
            <person name="Schulz F."/>
            <person name="Roux S."/>
            <person name="Paez-Espino D."/>
            <person name="Jungbluth S."/>
            <person name="Walsh D.A."/>
            <person name="Denef V.J."/>
            <person name="McMahon K.D."/>
            <person name="Konstantinidis K.T."/>
            <person name="Eloe-Fadrosh E.A."/>
            <person name="Kyrpides N.C."/>
            <person name="Woyke T."/>
        </authorList>
    </citation>
    <scope>NUCLEOTIDE SEQUENCE</scope>
    <source>
        <strain evidence="2">GVMAG-S-3300012000-57</strain>
    </source>
</reference>
<evidence type="ECO:0000313" key="2">
    <source>
        <dbReference type="EMBL" id="QHU17039.1"/>
    </source>
</evidence>
<protein>
    <submittedName>
        <fullName evidence="2">Uncharacterized protein</fullName>
    </submittedName>
</protein>
<name>A0A6C0KHD3_9ZZZZ</name>